<dbReference type="InterPro" id="IPR006342">
    <property type="entry name" value="FkbM_mtfrase"/>
</dbReference>
<dbReference type="RefSeq" id="WP_314515113.1">
    <property type="nucleotide sequence ID" value="NZ_JASJOU010000010.1"/>
</dbReference>
<keyword evidence="2" id="KW-0808">Transferase</keyword>
<dbReference type="InterPro" id="IPR052514">
    <property type="entry name" value="SAM-dependent_MTase"/>
</dbReference>
<dbReference type="Gene3D" id="3.40.50.150">
    <property type="entry name" value="Vaccinia Virus protein VP39"/>
    <property type="match status" value="1"/>
</dbReference>
<protein>
    <submittedName>
        <fullName evidence="2">FkbM family methyltransferase</fullName>
    </submittedName>
</protein>
<dbReference type="InterPro" id="IPR029063">
    <property type="entry name" value="SAM-dependent_MTases_sf"/>
</dbReference>
<proteinExistence type="predicted"/>
<keyword evidence="2" id="KW-0489">Methyltransferase</keyword>
<comment type="caution">
    <text evidence="2">The sequence shown here is derived from an EMBL/GenBank/DDBJ whole genome shotgun (WGS) entry which is preliminary data.</text>
</comment>
<dbReference type="GO" id="GO:0032259">
    <property type="term" value="P:methylation"/>
    <property type="evidence" value="ECO:0007669"/>
    <property type="project" value="UniProtKB-KW"/>
</dbReference>
<dbReference type="NCBIfam" id="TIGR01444">
    <property type="entry name" value="fkbM_fam"/>
    <property type="match status" value="1"/>
</dbReference>
<reference evidence="2" key="1">
    <citation type="submission" date="2023-05" db="EMBL/GenBank/DDBJ databases">
        <authorList>
            <person name="Zhang X."/>
        </authorList>
    </citation>
    <scope>NUCLEOTIDE SEQUENCE</scope>
    <source>
        <strain evidence="2">BD1B2-1</strain>
    </source>
</reference>
<dbReference type="SUPFAM" id="SSF53335">
    <property type="entry name" value="S-adenosyl-L-methionine-dependent methyltransferases"/>
    <property type="match status" value="1"/>
</dbReference>
<gene>
    <name evidence="2" type="ORF">QNI22_26040</name>
</gene>
<dbReference type="GO" id="GO:0008168">
    <property type="term" value="F:methyltransferase activity"/>
    <property type="evidence" value="ECO:0007669"/>
    <property type="project" value="UniProtKB-KW"/>
</dbReference>
<dbReference type="PANTHER" id="PTHR34203">
    <property type="entry name" value="METHYLTRANSFERASE, FKBM FAMILY PROTEIN"/>
    <property type="match status" value="1"/>
</dbReference>
<feature type="domain" description="Methyltransferase FkbM" evidence="1">
    <location>
        <begin position="83"/>
        <end position="235"/>
    </location>
</feature>
<evidence type="ECO:0000259" key="1">
    <source>
        <dbReference type="Pfam" id="PF05050"/>
    </source>
</evidence>
<dbReference type="EMBL" id="JASJOU010000010">
    <property type="protein sequence ID" value="MDJ1504149.1"/>
    <property type="molecule type" value="Genomic_DNA"/>
</dbReference>
<dbReference type="AlphaFoldDB" id="A0AAE3R5H2"/>
<dbReference type="Pfam" id="PF05050">
    <property type="entry name" value="Methyltransf_21"/>
    <property type="match status" value="1"/>
</dbReference>
<evidence type="ECO:0000313" key="2">
    <source>
        <dbReference type="EMBL" id="MDJ1504149.1"/>
    </source>
</evidence>
<dbReference type="Proteomes" id="UP001232063">
    <property type="component" value="Unassembled WGS sequence"/>
</dbReference>
<dbReference type="PANTHER" id="PTHR34203:SF15">
    <property type="entry name" value="SLL1173 PROTEIN"/>
    <property type="match status" value="1"/>
</dbReference>
<name>A0AAE3R5H2_9BACT</name>
<sequence length="269" mass="31316">MILFFKILFKDIYHLWRTRYSRTFLRLAFQYGDVGRYKPREINFLNFEIVVPDCQSFLWQFKEIFADENYRFLSNTSSPLIYNCGANIGIDTLYFKHLYPDAHIKAFEADPTIAGYLSRNIQKNNLQNIEIINQAVWNENTTISFSAEGADGGSVIVGAKTTQVPAIRLKDWLEKETMIDLLKMDIEGAEVAVIRDCKNSLGRIRHLFIEYHAYLGEPQALGEILQILTDSGFRYFIRSEADRKQPFVNRTNHKTPVMDLQLNIFAYKE</sequence>
<accession>A0AAE3R5H2</accession>
<evidence type="ECO:0000313" key="3">
    <source>
        <dbReference type="Proteomes" id="UP001232063"/>
    </source>
</evidence>
<organism evidence="2 3">
    <name type="scientific">Xanthocytophaga agilis</name>
    <dbReference type="NCBI Taxonomy" id="3048010"/>
    <lineage>
        <taxon>Bacteria</taxon>
        <taxon>Pseudomonadati</taxon>
        <taxon>Bacteroidota</taxon>
        <taxon>Cytophagia</taxon>
        <taxon>Cytophagales</taxon>
        <taxon>Rhodocytophagaceae</taxon>
        <taxon>Xanthocytophaga</taxon>
    </lineage>
</organism>
<keyword evidence="3" id="KW-1185">Reference proteome</keyword>